<accession>A0A931AYG8</accession>
<dbReference type="PANTHER" id="PTHR43110">
    <property type="entry name" value="THIOL PEROXIDASE"/>
    <property type="match status" value="1"/>
</dbReference>
<keyword evidence="1" id="KW-0560">Oxidoreductase</keyword>
<dbReference type="AlphaFoldDB" id="A0A931AYG8"/>
<evidence type="ECO:0000256" key="2">
    <source>
        <dbReference type="ARBA" id="ARBA00022862"/>
    </source>
</evidence>
<dbReference type="Pfam" id="PF00578">
    <property type="entry name" value="AhpC-TSA"/>
    <property type="match status" value="1"/>
</dbReference>
<sequence length="154" mass="17503">MVISPGNNPNAIVLPDQDGNDIYISDYDQQYKLLSFHPLAWTSVCANQMTDLEQYYQDFIDNNTIPFGISIEPVPTKKAWAEELGLENLKILSDFYPLGFAARMMGVFIEYRGHSKRANVLINPKGEVVWSKEYKPSERPDIKEVLEEVENAGS</sequence>
<name>A0A931AYG8_9FIRM</name>
<feature type="domain" description="Thioredoxin" evidence="4">
    <location>
        <begin position="3"/>
        <end position="154"/>
    </location>
</feature>
<dbReference type="SUPFAM" id="SSF52833">
    <property type="entry name" value="Thioredoxin-like"/>
    <property type="match status" value="1"/>
</dbReference>
<dbReference type="PROSITE" id="PS51352">
    <property type="entry name" value="THIOREDOXIN_2"/>
    <property type="match status" value="1"/>
</dbReference>
<evidence type="ECO:0000313" key="6">
    <source>
        <dbReference type="Proteomes" id="UP000621436"/>
    </source>
</evidence>
<dbReference type="RefSeq" id="WP_270454071.1">
    <property type="nucleotide sequence ID" value="NZ_JADPIE010000004.1"/>
</dbReference>
<dbReference type="InterPro" id="IPR013766">
    <property type="entry name" value="Thioredoxin_domain"/>
</dbReference>
<dbReference type="PANTHER" id="PTHR43110:SF1">
    <property type="entry name" value="THIOL PEROXIDASE"/>
    <property type="match status" value="1"/>
</dbReference>
<proteinExistence type="predicted"/>
<comment type="caution">
    <text evidence="5">The sequence shown here is derived from an EMBL/GenBank/DDBJ whole genome shotgun (WGS) entry which is preliminary data.</text>
</comment>
<dbReference type="EMBL" id="JADPIE010000004">
    <property type="protein sequence ID" value="MBF8437123.1"/>
    <property type="molecule type" value="Genomic_DNA"/>
</dbReference>
<evidence type="ECO:0000256" key="1">
    <source>
        <dbReference type="ARBA" id="ARBA00022559"/>
    </source>
</evidence>
<evidence type="ECO:0000259" key="4">
    <source>
        <dbReference type="PROSITE" id="PS51352"/>
    </source>
</evidence>
<keyword evidence="3" id="KW-0676">Redox-active center</keyword>
<dbReference type="InterPro" id="IPR036249">
    <property type="entry name" value="Thioredoxin-like_sf"/>
</dbReference>
<dbReference type="InterPro" id="IPR000866">
    <property type="entry name" value="AhpC/TSA"/>
</dbReference>
<keyword evidence="2" id="KW-0049">Antioxidant</keyword>
<gene>
    <name evidence="5" type="ORF">I0Q91_08545</name>
</gene>
<dbReference type="InterPro" id="IPR050455">
    <property type="entry name" value="Tpx_Peroxidase_subfamily"/>
</dbReference>
<protein>
    <submittedName>
        <fullName evidence="5">Redoxin domain-containing protein</fullName>
    </submittedName>
</protein>
<reference evidence="5" key="1">
    <citation type="submission" date="2020-11" db="EMBL/GenBank/DDBJ databases">
        <title>Halonatronomonas betainensis gen. nov., sp. nov. a novel haloalkaliphilic representative of the family Halanaerobiacae capable of betaine degradation.</title>
        <authorList>
            <person name="Boltyanskaya Y."/>
            <person name="Kevbrin V."/>
            <person name="Detkova E."/>
            <person name="Grouzdev D.S."/>
            <person name="Koziaeva V."/>
            <person name="Zhilina T."/>
        </authorList>
    </citation>
    <scope>NUCLEOTIDE SEQUENCE</scope>
    <source>
        <strain evidence="5">Z-7014</strain>
    </source>
</reference>
<keyword evidence="6" id="KW-1185">Reference proteome</keyword>
<evidence type="ECO:0000313" key="5">
    <source>
        <dbReference type="EMBL" id="MBF8437123.1"/>
    </source>
</evidence>
<evidence type="ECO:0000256" key="3">
    <source>
        <dbReference type="ARBA" id="ARBA00023284"/>
    </source>
</evidence>
<dbReference type="Gene3D" id="3.40.30.10">
    <property type="entry name" value="Glutaredoxin"/>
    <property type="match status" value="1"/>
</dbReference>
<keyword evidence="1" id="KW-0575">Peroxidase</keyword>
<dbReference type="Proteomes" id="UP000621436">
    <property type="component" value="Unassembled WGS sequence"/>
</dbReference>
<dbReference type="GO" id="GO:0004601">
    <property type="term" value="F:peroxidase activity"/>
    <property type="evidence" value="ECO:0007669"/>
    <property type="project" value="UniProtKB-KW"/>
</dbReference>
<organism evidence="5 6">
    <name type="scientific">Halonatronomonas betaini</name>
    <dbReference type="NCBI Taxonomy" id="2778430"/>
    <lineage>
        <taxon>Bacteria</taxon>
        <taxon>Bacillati</taxon>
        <taxon>Bacillota</taxon>
        <taxon>Clostridia</taxon>
        <taxon>Halanaerobiales</taxon>
        <taxon>Halarsenatibacteraceae</taxon>
        <taxon>Halonatronomonas</taxon>
    </lineage>
</organism>